<dbReference type="InterPro" id="IPR035940">
    <property type="entry name" value="CAP_sf"/>
</dbReference>
<name>A0ABN0VHX3_9ACTN</name>
<gene>
    <name evidence="4" type="ORF">GCM10010302_45960</name>
</gene>
<dbReference type="PRINTS" id="PR00837">
    <property type="entry name" value="V5TPXLIKE"/>
</dbReference>
<evidence type="ECO:0000256" key="2">
    <source>
        <dbReference type="SAM" id="SignalP"/>
    </source>
</evidence>
<feature type="chain" id="PRO_5045394618" description="SCP domain-containing protein" evidence="2">
    <location>
        <begin position="28"/>
        <end position="514"/>
    </location>
</feature>
<keyword evidence="5" id="KW-1185">Reference proteome</keyword>
<comment type="caution">
    <text evidence="4">The sequence shown here is derived from an EMBL/GenBank/DDBJ whole genome shotgun (WGS) entry which is preliminary data.</text>
</comment>
<dbReference type="Gene3D" id="3.40.33.10">
    <property type="entry name" value="CAP"/>
    <property type="match status" value="1"/>
</dbReference>
<feature type="compositionally biased region" description="Polar residues" evidence="1">
    <location>
        <begin position="114"/>
        <end position="126"/>
    </location>
</feature>
<dbReference type="InterPro" id="IPR001283">
    <property type="entry name" value="CRISP-related"/>
</dbReference>
<dbReference type="Gene3D" id="2.120.10.70">
    <property type="entry name" value="Fucose-specific lectin"/>
    <property type="match status" value="1"/>
</dbReference>
<dbReference type="PANTHER" id="PTHR10334">
    <property type="entry name" value="CYSTEINE-RICH SECRETORY PROTEIN-RELATED"/>
    <property type="match status" value="1"/>
</dbReference>
<reference evidence="4 5" key="1">
    <citation type="journal article" date="2019" name="Int. J. Syst. Evol. Microbiol.">
        <title>The Global Catalogue of Microorganisms (GCM) 10K type strain sequencing project: providing services to taxonomists for standard genome sequencing and annotation.</title>
        <authorList>
            <consortium name="The Broad Institute Genomics Platform"/>
            <consortium name="The Broad Institute Genome Sequencing Center for Infectious Disease"/>
            <person name="Wu L."/>
            <person name="Ma J."/>
        </authorList>
    </citation>
    <scope>NUCLEOTIDE SEQUENCE [LARGE SCALE GENOMIC DNA]</scope>
    <source>
        <strain evidence="4 5">JCM 4505</strain>
    </source>
</reference>
<dbReference type="SMART" id="SM00198">
    <property type="entry name" value="SCP"/>
    <property type="match status" value="1"/>
</dbReference>
<evidence type="ECO:0000256" key="1">
    <source>
        <dbReference type="SAM" id="MobiDB-lite"/>
    </source>
</evidence>
<dbReference type="PROSITE" id="PS01010">
    <property type="entry name" value="CRISP_2"/>
    <property type="match status" value="1"/>
</dbReference>
<feature type="domain" description="SCP" evidence="3">
    <location>
        <begin position="55"/>
        <end position="217"/>
    </location>
</feature>
<proteinExistence type="predicted"/>
<protein>
    <recommendedName>
        <fullName evidence="3">SCP domain-containing protein</fullName>
    </recommendedName>
</protein>
<sequence length="514" mass="53138">MKPKPFSTAAALLCGLVMMGSTSTAFAYTPATVAKSALCPTANPPPGTGSQITAADADALVRAHNDARRAAIKKYNPDLALTSVTWSPKLACDAQAWADDPASSANGRLHHSSRATNGNEGENLLNSAPGPARPLMALDPSVSYSWIAEKDAFDKDQNAPINDTNYKVWGHYSQIVWMSPQSLTTAIGCGVKEGVPVNETKGWILVCRYAAAGNIIGQRAIPAGSVKPLPPPVPPKPPAPTTPFRGTSAVAQRNNHLDVFWVGPDGSVRSQWWDAGAGGAWASHPSFNIAAPGSAVPSSAVSAVSQRDGHLDVFWIGPDGSVRSQWWDAGAGGAWASHPSFNIAPPGAAATASGVAAVVQRNNHLDVFWVGPDGSVRSQWWDAGAGGAWASHPSFNIAAPGVAASGSAVAAVSQRNNHLDVFWIGPDGSVRSQWWDAGGGGAWAAHPSFGIVGSGAAALRSGVAAVAQRNNHLDVFWIGPDGSVRSQWWDAAGGGAWAAHPSFNIAPPGSSAPQ</sequence>
<evidence type="ECO:0000313" key="5">
    <source>
        <dbReference type="Proteomes" id="UP001501867"/>
    </source>
</evidence>
<accession>A0ABN0VHX3</accession>
<dbReference type="EMBL" id="BAAABV010000023">
    <property type="protein sequence ID" value="GAA0302289.1"/>
    <property type="molecule type" value="Genomic_DNA"/>
</dbReference>
<dbReference type="Pfam" id="PF00188">
    <property type="entry name" value="CAP"/>
    <property type="match status" value="1"/>
</dbReference>
<dbReference type="SUPFAM" id="SSF89372">
    <property type="entry name" value="Fucose-specific lectin"/>
    <property type="match status" value="1"/>
</dbReference>
<dbReference type="InterPro" id="IPR018244">
    <property type="entry name" value="Allrgn_V5/Tpx1_CS"/>
</dbReference>
<feature type="region of interest" description="Disordered" evidence="1">
    <location>
        <begin position="102"/>
        <end position="131"/>
    </location>
</feature>
<keyword evidence="2" id="KW-0732">Signal</keyword>
<organism evidence="4 5">
    <name type="scientific">Streptomyces polychromogenes</name>
    <dbReference type="NCBI Taxonomy" id="67342"/>
    <lineage>
        <taxon>Bacteria</taxon>
        <taxon>Bacillati</taxon>
        <taxon>Actinomycetota</taxon>
        <taxon>Actinomycetes</taxon>
        <taxon>Kitasatosporales</taxon>
        <taxon>Streptomycetaceae</taxon>
        <taxon>Streptomyces</taxon>
    </lineage>
</organism>
<dbReference type="InterPro" id="IPR014044">
    <property type="entry name" value="CAP_dom"/>
</dbReference>
<dbReference type="SUPFAM" id="SSF55797">
    <property type="entry name" value="PR-1-like"/>
    <property type="match status" value="1"/>
</dbReference>
<feature type="signal peptide" evidence="2">
    <location>
        <begin position="1"/>
        <end position="27"/>
    </location>
</feature>
<dbReference type="Proteomes" id="UP001501867">
    <property type="component" value="Unassembled WGS sequence"/>
</dbReference>
<evidence type="ECO:0000313" key="4">
    <source>
        <dbReference type="EMBL" id="GAA0302289.1"/>
    </source>
</evidence>
<evidence type="ECO:0000259" key="3">
    <source>
        <dbReference type="SMART" id="SM00198"/>
    </source>
</evidence>